<dbReference type="GeneID" id="5015947"/>
<accession>A0BW48</accession>
<dbReference type="HOGENOM" id="CLU_195578_0_0_1"/>
<keyword evidence="2" id="KW-1185">Reference proteome</keyword>
<proteinExistence type="predicted"/>
<name>A0BW48_PARTE</name>
<sequence length="57" mass="6805">MNILLSNFMCNNISLSTIRKQVELFLLKNRIQADKIKLKIFNKQYQFNILLFQGQTQ</sequence>
<dbReference type="AlphaFoldDB" id="A0BW48"/>
<dbReference type="EMBL" id="CT868021">
    <property type="protein sequence ID" value="CAK62765.1"/>
    <property type="molecule type" value="Genomic_DNA"/>
</dbReference>
<evidence type="ECO:0000313" key="2">
    <source>
        <dbReference type="Proteomes" id="UP000000600"/>
    </source>
</evidence>
<dbReference type="KEGG" id="ptm:GSPATT00032617001"/>
<dbReference type="RefSeq" id="XP_001430163.1">
    <property type="nucleotide sequence ID" value="XM_001430126.1"/>
</dbReference>
<dbReference type="InParanoid" id="A0BW48"/>
<reference evidence="1 2" key="1">
    <citation type="journal article" date="2006" name="Nature">
        <title>Global trends of whole-genome duplications revealed by the ciliate Paramecium tetraurelia.</title>
        <authorList>
            <consortium name="Genoscope"/>
            <person name="Aury J.-M."/>
            <person name="Jaillon O."/>
            <person name="Duret L."/>
            <person name="Noel B."/>
            <person name="Jubin C."/>
            <person name="Porcel B.M."/>
            <person name="Segurens B."/>
            <person name="Daubin V."/>
            <person name="Anthouard V."/>
            <person name="Aiach N."/>
            <person name="Arnaiz O."/>
            <person name="Billaut A."/>
            <person name="Beisson J."/>
            <person name="Blanc I."/>
            <person name="Bouhouche K."/>
            <person name="Camara F."/>
            <person name="Duharcourt S."/>
            <person name="Guigo R."/>
            <person name="Gogendeau D."/>
            <person name="Katinka M."/>
            <person name="Keller A.-M."/>
            <person name="Kissmehl R."/>
            <person name="Klotz C."/>
            <person name="Koll F."/>
            <person name="Le Moue A."/>
            <person name="Lepere C."/>
            <person name="Malinsky S."/>
            <person name="Nowacki M."/>
            <person name="Nowak J.K."/>
            <person name="Plattner H."/>
            <person name="Poulain J."/>
            <person name="Ruiz F."/>
            <person name="Serrano V."/>
            <person name="Zagulski M."/>
            <person name="Dessen P."/>
            <person name="Betermier M."/>
            <person name="Weissenbach J."/>
            <person name="Scarpelli C."/>
            <person name="Schachter V."/>
            <person name="Sperling L."/>
            <person name="Meyer E."/>
            <person name="Cohen J."/>
            <person name="Wincker P."/>
        </authorList>
    </citation>
    <scope>NUCLEOTIDE SEQUENCE [LARGE SCALE GENOMIC DNA]</scope>
    <source>
        <strain evidence="1 2">Stock d4-2</strain>
    </source>
</reference>
<dbReference type="Proteomes" id="UP000000600">
    <property type="component" value="Unassembled WGS sequence"/>
</dbReference>
<organism evidence="1 2">
    <name type="scientific">Paramecium tetraurelia</name>
    <dbReference type="NCBI Taxonomy" id="5888"/>
    <lineage>
        <taxon>Eukaryota</taxon>
        <taxon>Sar</taxon>
        <taxon>Alveolata</taxon>
        <taxon>Ciliophora</taxon>
        <taxon>Intramacronucleata</taxon>
        <taxon>Oligohymenophorea</taxon>
        <taxon>Peniculida</taxon>
        <taxon>Parameciidae</taxon>
        <taxon>Paramecium</taxon>
    </lineage>
</organism>
<evidence type="ECO:0000313" key="1">
    <source>
        <dbReference type="EMBL" id="CAK62765.1"/>
    </source>
</evidence>
<protein>
    <submittedName>
        <fullName evidence="1">Uncharacterized protein</fullName>
    </submittedName>
</protein>
<gene>
    <name evidence="1" type="ORF">GSPATT00032617001</name>
</gene>